<dbReference type="Proteomes" id="UP000244855">
    <property type="component" value="Unassembled WGS sequence"/>
</dbReference>
<comment type="similarity">
    <text evidence="1">Belongs to the universal ribosomal protein uS11 family.</text>
</comment>
<dbReference type="Gene3D" id="3.30.420.80">
    <property type="entry name" value="Ribosomal protein S11"/>
    <property type="match status" value="1"/>
</dbReference>
<keyword evidence="5" id="KW-1185">Reference proteome</keyword>
<evidence type="ECO:0000256" key="1">
    <source>
        <dbReference type="ARBA" id="ARBA00006194"/>
    </source>
</evidence>
<evidence type="ECO:0000313" key="4">
    <source>
        <dbReference type="EMBL" id="PVH96399.1"/>
    </source>
</evidence>
<dbReference type="GO" id="GO:0005840">
    <property type="term" value="C:ribosome"/>
    <property type="evidence" value="ECO:0007669"/>
    <property type="project" value="UniProtKB-KW"/>
</dbReference>
<dbReference type="EMBL" id="KZ805465">
    <property type="protein sequence ID" value="PVH96399.1"/>
    <property type="molecule type" value="Genomic_DNA"/>
</dbReference>
<keyword evidence="3" id="KW-0687">Ribonucleoprotein</keyword>
<dbReference type="PANTHER" id="PTHR11759">
    <property type="entry name" value="40S RIBOSOMAL PROTEIN S14/30S RIBOSOMAL PROTEIN S11"/>
    <property type="match status" value="1"/>
</dbReference>
<keyword evidence="2" id="KW-0689">Ribosomal protein</keyword>
<proteinExistence type="inferred from homology"/>
<organism evidence="4 5">
    <name type="scientific">Periconia macrospinosa</name>
    <dbReference type="NCBI Taxonomy" id="97972"/>
    <lineage>
        <taxon>Eukaryota</taxon>
        <taxon>Fungi</taxon>
        <taxon>Dikarya</taxon>
        <taxon>Ascomycota</taxon>
        <taxon>Pezizomycotina</taxon>
        <taxon>Dothideomycetes</taxon>
        <taxon>Pleosporomycetidae</taxon>
        <taxon>Pleosporales</taxon>
        <taxon>Massarineae</taxon>
        <taxon>Periconiaceae</taxon>
        <taxon>Periconia</taxon>
    </lineage>
</organism>
<dbReference type="STRING" id="97972.A0A2V1DGS1"/>
<dbReference type="GO" id="GO:0006412">
    <property type="term" value="P:translation"/>
    <property type="evidence" value="ECO:0007669"/>
    <property type="project" value="InterPro"/>
</dbReference>
<gene>
    <name evidence="4" type="ORF">DM02DRAFT_617234</name>
</gene>
<dbReference type="InterPro" id="IPR036967">
    <property type="entry name" value="Ribosomal_uS11_sf"/>
</dbReference>
<dbReference type="GO" id="GO:1990904">
    <property type="term" value="C:ribonucleoprotein complex"/>
    <property type="evidence" value="ECO:0007669"/>
    <property type="project" value="UniProtKB-KW"/>
</dbReference>
<accession>A0A2V1DGS1</accession>
<dbReference type="HAMAP" id="MF_01310">
    <property type="entry name" value="Ribosomal_uS11"/>
    <property type="match status" value="1"/>
</dbReference>
<dbReference type="GO" id="GO:0003735">
    <property type="term" value="F:structural constituent of ribosome"/>
    <property type="evidence" value="ECO:0007669"/>
    <property type="project" value="InterPro"/>
</dbReference>
<evidence type="ECO:0000256" key="2">
    <source>
        <dbReference type="ARBA" id="ARBA00022980"/>
    </source>
</evidence>
<reference evidence="4 5" key="1">
    <citation type="journal article" date="2018" name="Sci. Rep.">
        <title>Comparative genomics provides insights into the lifestyle and reveals functional heterogeneity of dark septate endophytic fungi.</title>
        <authorList>
            <person name="Knapp D.G."/>
            <person name="Nemeth J.B."/>
            <person name="Barry K."/>
            <person name="Hainaut M."/>
            <person name="Henrissat B."/>
            <person name="Johnson J."/>
            <person name="Kuo A."/>
            <person name="Lim J.H.P."/>
            <person name="Lipzen A."/>
            <person name="Nolan M."/>
            <person name="Ohm R.A."/>
            <person name="Tamas L."/>
            <person name="Grigoriev I.V."/>
            <person name="Spatafora J.W."/>
            <person name="Nagy L.G."/>
            <person name="Kovacs G.M."/>
        </authorList>
    </citation>
    <scope>NUCLEOTIDE SEQUENCE [LARGE SCALE GENOMIC DNA]</scope>
    <source>
        <strain evidence="4 5">DSE2036</strain>
    </source>
</reference>
<evidence type="ECO:0000256" key="3">
    <source>
        <dbReference type="ARBA" id="ARBA00023274"/>
    </source>
</evidence>
<name>A0A2V1DGS1_9PLEO</name>
<dbReference type="Pfam" id="PF00411">
    <property type="entry name" value="Ribosomal_S11"/>
    <property type="match status" value="1"/>
</dbReference>
<sequence length="222" mass="24382">MSKSTALRAFKAISAPLPPPLPVLRRTATTVTPASASLRPFSSIARVSTPTAMKMFGGGIDQAPDSQFQRASDNDLKTMVPPPNSYMDLAVQEWEPDTRYHLHVYSHKHNTHITFTKPNRDAIISLSCGNIGFKGAGRSSYDAAYQLAAYVIARIQDLGHIPQIEKHKLELIYRGFGQGREAVTKAILGTEGAKIRSHIVKLSDSTRLKFGGTRSKKPRRLG</sequence>
<protein>
    <submittedName>
        <fullName evidence="4">Translational machinery component</fullName>
    </submittedName>
</protein>
<dbReference type="SUPFAM" id="SSF53137">
    <property type="entry name" value="Translational machinery components"/>
    <property type="match status" value="1"/>
</dbReference>
<dbReference type="InterPro" id="IPR001971">
    <property type="entry name" value="Ribosomal_uS11"/>
</dbReference>
<dbReference type="OrthoDB" id="1654884at2759"/>
<evidence type="ECO:0000313" key="5">
    <source>
        <dbReference type="Proteomes" id="UP000244855"/>
    </source>
</evidence>
<dbReference type="AlphaFoldDB" id="A0A2V1DGS1"/>